<dbReference type="InterPro" id="IPR043129">
    <property type="entry name" value="ATPase_NBD"/>
</dbReference>
<dbReference type="PANTHER" id="PTHR30005:SF0">
    <property type="entry name" value="RETROGRADE REGULATION PROTEIN 2"/>
    <property type="match status" value="1"/>
</dbReference>
<dbReference type="Gene3D" id="3.30.420.150">
    <property type="entry name" value="Exopolyphosphatase. Domain 2"/>
    <property type="match status" value="1"/>
</dbReference>
<gene>
    <name evidence="3" type="ORF">ACFOD4_16235</name>
</gene>
<organism evidence="3 4">
    <name type="scientific">Teichococcus globiformis</name>
    <dbReference type="NCBI Taxonomy" id="2307229"/>
    <lineage>
        <taxon>Bacteria</taxon>
        <taxon>Pseudomonadati</taxon>
        <taxon>Pseudomonadota</taxon>
        <taxon>Alphaproteobacteria</taxon>
        <taxon>Acetobacterales</taxon>
        <taxon>Roseomonadaceae</taxon>
        <taxon>Roseomonas</taxon>
    </lineage>
</organism>
<dbReference type="EMBL" id="JBHRTN010000018">
    <property type="protein sequence ID" value="MFC3126614.1"/>
    <property type="molecule type" value="Genomic_DNA"/>
</dbReference>
<reference evidence="4" key="1">
    <citation type="journal article" date="2019" name="Int. J. Syst. Evol. Microbiol.">
        <title>The Global Catalogue of Microorganisms (GCM) 10K type strain sequencing project: providing services to taxonomists for standard genome sequencing and annotation.</title>
        <authorList>
            <consortium name="The Broad Institute Genomics Platform"/>
            <consortium name="The Broad Institute Genome Sequencing Center for Infectious Disease"/>
            <person name="Wu L."/>
            <person name="Ma J."/>
        </authorList>
    </citation>
    <scope>NUCLEOTIDE SEQUENCE [LARGE SCALE GENOMIC DNA]</scope>
    <source>
        <strain evidence="4">KCTC 52094</strain>
    </source>
</reference>
<keyword evidence="4" id="KW-1185">Reference proteome</keyword>
<dbReference type="CDD" id="cd24052">
    <property type="entry name" value="ASKHA_NBD_HpPPX-GppA-like"/>
    <property type="match status" value="1"/>
</dbReference>
<evidence type="ECO:0000313" key="3">
    <source>
        <dbReference type="EMBL" id="MFC3126614.1"/>
    </source>
</evidence>
<protein>
    <submittedName>
        <fullName evidence="3">Ppx/GppA family phosphatase</fullName>
    </submittedName>
</protein>
<feature type="domain" description="Ppx/GppA phosphatase N-terminal" evidence="1">
    <location>
        <begin position="34"/>
        <end position="302"/>
    </location>
</feature>
<evidence type="ECO:0000313" key="4">
    <source>
        <dbReference type="Proteomes" id="UP001595593"/>
    </source>
</evidence>
<feature type="domain" description="Exopolyphosphatase C-terminal" evidence="2">
    <location>
        <begin position="317"/>
        <end position="492"/>
    </location>
</feature>
<dbReference type="SUPFAM" id="SSF53067">
    <property type="entry name" value="Actin-like ATPase domain"/>
    <property type="match status" value="2"/>
</dbReference>
<evidence type="ECO:0000259" key="2">
    <source>
        <dbReference type="Pfam" id="PF21697"/>
    </source>
</evidence>
<dbReference type="Proteomes" id="UP001595593">
    <property type="component" value="Unassembled WGS sequence"/>
</dbReference>
<accession>A0ABV7G1P3</accession>
<dbReference type="Pfam" id="PF02541">
    <property type="entry name" value="Ppx-GppA"/>
    <property type="match status" value="1"/>
</dbReference>
<evidence type="ECO:0000259" key="1">
    <source>
        <dbReference type="Pfam" id="PF02541"/>
    </source>
</evidence>
<dbReference type="PANTHER" id="PTHR30005">
    <property type="entry name" value="EXOPOLYPHOSPHATASE"/>
    <property type="match status" value="1"/>
</dbReference>
<name>A0ABV7G1P3_9PROT</name>
<dbReference type="InterPro" id="IPR003695">
    <property type="entry name" value="Ppx_GppA_N"/>
</dbReference>
<proteinExistence type="predicted"/>
<dbReference type="Gene3D" id="3.30.420.40">
    <property type="match status" value="1"/>
</dbReference>
<comment type="caution">
    <text evidence="3">The sequence shown here is derived from an EMBL/GenBank/DDBJ whole genome shotgun (WGS) entry which is preliminary data.</text>
</comment>
<dbReference type="Gene3D" id="1.10.3210.10">
    <property type="entry name" value="Hypothetical protein af1432"/>
    <property type="match status" value="1"/>
</dbReference>
<dbReference type="SUPFAM" id="SSF109604">
    <property type="entry name" value="HD-domain/PDEase-like"/>
    <property type="match status" value="1"/>
</dbReference>
<dbReference type="InterPro" id="IPR050273">
    <property type="entry name" value="GppA/Ppx_hydrolase"/>
</dbReference>
<dbReference type="InterPro" id="IPR048951">
    <property type="entry name" value="Ppx_C"/>
</dbReference>
<sequence>MDSLPPAAGLAHPPRSGIVDLGSNSVRLVVFEGRGRNPLAIFNEKAVLGLGRGLQTTGRLNDEAVPQALTVLERYAAIARGMGVAPLEVLATAAVRDAENGPEFAAAIAKRMPGVPIRILEGEEEARLSAEGVLLGFTGADGILGDLGGGSLELVELSQGRAGAMASLPLGAIRLADRAEGDVTRARAIAEAELGRLPWLEHGRDRDLYLVGGAWRALAKIHIAQTSYPLSIVHHYVLRREEARDLCGLVMGATRRTLEKLPGAPSKRLQDLPFAAVALRRLLRATGARRVVFSANGLREGWYAVQLDPATRREDPLLTAGREMAARYGRDTELPAALCTWTAPLFAEESSAATALCEAACWLSDIGSHDHPDYRAEQSFLRVLRQPGIGLDHHERAFLALAVALRYEQEGDAAWLHTARMLLDSVSLHRAEILGAALRLAYTLSGGTPSLLKGASLSRTAETLTLRLVEGGGVFAGDSVQRRVETLAATLGLSAVVELAPGSV</sequence>
<dbReference type="RefSeq" id="WP_379598052.1">
    <property type="nucleotide sequence ID" value="NZ_JBHRTN010000018.1"/>
</dbReference>
<dbReference type="Pfam" id="PF21697">
    <property type="entry name" value="Ppx_C"/>
    <property type="match status" value="1"/>
</dbReference>